<protein>
    <submittedName>
        <fullName evidence="2">Uncharacterized protein</fullName>
    </submittedName>
</protein>
<gene>
    <name evidence="2" type="ORF">EWH12_11400</name>
</gene>
<dbReference type="EMBL" id="SEOO01000016">
    <property type="protein sequence ID" value="RYM10739.1"/>
    <property type="molecule type" value="Genomic_DNA"/>
</dbReference>
<dbReference type="AlphaFoldDB" id="A0A8G2DVM8"/>
<reference evidence="2 3" key="1">
    <citation type="submission" date="2019-02" db="EMBL/GenBank/DDBJ databases">
        <authorList>
            <person name="Feng G."/>
        </authorList>
    </citation>
    <scope>NUCLEOTIDE SEQUENCE [LARGE SCALE GENOMIC DNA]</scope>
    <source>
        <strain evidence="2 3">CCTCC AB 2011146</strain>
    </source>
</reference>
<dbReference type="RefSeq" id="WP_129926636.1">
    <property type="nucleotide sequence ID" value="NZ_SEOO01000016.1"/>
</dbReference>
<evidence type="ECO:0000313" key="2">
    <source>
        <dbReference type="EMBL" id="RYM10739.1"/>
    </source>
</evidence>
<evidence type="ECO:0000256" key="1">
    <source>
        <dbReference type="SAM" id="MobiDB-lite"/>
    </source>
</evidence>
<comment type="caution">
    <text evidence="2">The sequence shown here is derived from an EMBL/GenBank/DDBJ whole genome shotgun (WGS) entry which is preliminary data.</text>
</comment>
<evidence type="ECO:0000313" key="3">
    <source>
        <dbReference type="Proteomes" id="UP000291572"/>
    </source>
</evidence>
<feature type="region of interest" description="Disordered" evidence="1">
    <location>
        <begin position="21"/>
        <end position="60"/>
    </location>
</feature>
<sequence length="60" mass="6564">MNDDPESIPLCRYEELVRRENRQRAARISAPVASPEQLPGTDNLKSGGVDIPDRLSGGES</sequence>
<dbReference type="Proteomes" id="UP000291572">
    <property type="component" value="Unassembled WGS sequence"/>
</dbReference>
<accession>A0A8G2DVM8</accession>
<proteinExistence type="predicted"/>
<name>A0A8G2DVM8_9SPHN</name>
<organism evidence="2 3">
    <name type="scientific">Sphingobium cupriresistens</name>
    <dbReference type="NCBI Taxonomy" id="1132417"/>
    <lineage>
        <taxon>Bacteria</taxon>
        <taxon>Pseudomonadati</taxon>
        <taxon>Pseudomonadota</taxon>
        <taxon>Alphaproteobacteria</taxon>
        <taxon>Sphingomonadales</taxon>
        <taxon>Sphingomonadaceae</taxon>
        <taxon>Sphingobium</taxon>
    </lineage>
</organism>